<keyword evidence="9" id="KW-1185">Reference proteome</keyword>
<feature type="transmembrane region" description="Helical" evidence="6">
    <location>
        <begin position="262"/>
        <end position="283"/>
    </location>
</feature>
<dbReference type="Proteomes" id="UP000325292">
    <property type="component" value="Chromosome"/>
</dbReference>
<evidence type="ECO:0000256" key="4">
    <source>
        <dbReference type="ARBA" id="ARBA00022989"/>
    </source>
</evidence>
<proteinExistence type="inferred from homology"/>
<feature type="transmembrane region" description="Helical" evidence="6">
    <location>
        <begin position="171"/>
        <end position="191"/>
    </location>
</feature>
<evidence type="ECO:0000256" key="3">
    <source>
        <dbReference type="ARBA" id="ARBA00022692"/>
    </source>
</evidence>
<feature type="transmembrane region" description="Helical" evidence="6">
    <location>
        <begin position="289"/>
        <end position="307"/>
    </location>
</feature>
<accession>A0ABN5H2E0</accession>
<organism evidence="8 9">
    <name type="scientific">Sulfobacillus thermotolerans</name>
    <dbReference type="NCBI Taxonomy" id="338644"/>
    <lineage>
        <taxon>Bacteria</taxon>
        <taxon>Bacillati</taxon>
        <taxon>Bacillota</taxon>
        <taxon>Clostridia</taxon>
        <taxon>Eubacteriales</taxon>
        <taxon>Clostridiales Family XVII. Incertae Sedis</taxon>
        <taxon>Sulfobacillus</taxon>
    </lineage>
</organism>
<dbReference type="PANTHER" id="PTHR32322:SF2">
    <property type="entry name" value="EAMA DOMAIN-CONTAINING PROTEIN"/>
    <property type="match status" value="1"/>
</dbReference>
<dbReference type="PANTHER" id="PTHR32322">
    <property type="entry name" value="INNER MEMBRANE TRANSPORTER"/>
    <property type="match status" value="1"/>
</dbReference>
<keyword evidence="4 6" id="KW-1133">Transmembrane helix</keyword>
<dbReference type="RefSeq" id="WP_103376841.1">
    <property type="nucleotide sequence ID" value="NZ_CP133983.1"/>
</dbReference>
<dbReference type="Gene3D" id="1.10.3730.20">
    <property type="match status" value="1"/>
</dbReference>
<feature type="transmembrane region" description="Helical" evidence="6">
    <location>
        <begin position="49"/>
        <end position="69"/>
    </location>
</feature>
<protein>
    <recommendedName>
        <fullName evidence="7">EamA domain-containing protein</fullName>
    </recommendedName>
</protein>
<dbReference type="EMBL" id="CP019454">
    <property type="protein sequence ID" value="AUW94604.1"/>
    <property type="molecule type" value="Genomic_DNA"/>
</dbReference>
<gene>
    <name evidence="8" type="ORF">BXT84_12165</name>
</gene>
<feature type="transmembrane region" description="Helical" evidence="6">
    <location>
        <begin position="234"/>
        <end position="253"/>
    </location>
</feature>
<evidence type="ECO:0000256" key="2">
    <source>
        <dbReference type="ARBA" id="ARBA00007362"/>
    </source>
</evidence>
<evidence type="ECO:0000256" key="1">
    <source>
        <dbReference type="ARBA" id="ARBA00004141"/>
    </source>
</evidence>
<comment type="subcellular location">
    <subcellularLocation>
        <location evidence="1">Membrane</location>
        <topology evidence="1">Multi-pass membrane protein</topology>
    </subcellularLocation>
</comment>
<sequence>MATTDHSPSLIPAKSLYGFGFAMALIAAVFWGLSAVAAQKLFDSAHLSAGWLVSVRMGIAGVSILAVVWRQKGWRYVVAPLLDARARMRLLIFAVFGLWLVQYAYMAAIRDGNAAAATLLQYTAPAFIILYVALASKTMPAWRQMVAVGLSLGGTWLLVSNGQFGMLRLSFGGLSWGITSAIALAFYTLYPGSLLREWGSTRIVGWGMIGGAILSEAVAPVWSPNAPWWSLSDILLIAFVVLLGTLAAFWLYLASLRNISPAIASVVASAEPLVATAGSVLWLGVTLRGFQDLGAVSIIAAVLLLAWRSRRVEESPQ</sequence>
<feature type="transmembrane region" description="Helical" evidence="6">
    <location>
        <begin position="141"/>
        <end position="159"/>
    </location>
</feature>
<reference evidence="8 9" key="1">
    <citation type="journal article" date="2019" name="Sci. Rep.">
        <title>Sulfobacillus thermotolerans: new insights into resistance and metabolic capacities of acidophilic chemolithotrophs.</title>
        <authorList>
            <person name="Panyushkina A.E."/>
            <person name="Babenko V.V."/>
            <person name="Nikitina A.S."/>
            <person name="Selezneva O.V."/>
            <person name="Tsaplina I.A."/>
            <person name="Letarova M.A."/>
            <person name="Kostryukova E.S."/>
            <person name="Letarov A.V."/>
        </authorList>
    </citation>
    <scope>NUCLEOTIDE SEQUENCE [LARGE SCALE GENOMIC DNA]</scope>
    <source>
        <strain evidence="8 9">Kr1</strain>
    </source>
</reference>
<dbReference type="InterPro" id="IPR000620">
    <property type="entry name" value="EamA_dom"/>
</dbReference>
<feature type="transmembrane region" description="Helical" evidence="6">
    <location>
        <begin position="16"/>
        <end position="37"/>
    </location>
</feature>
<comment type="similarity">
    <text evidence="2">Belongs to the EamA transporter family.</text>
</comment>
<evidence type="ECO:0000259" key="7">
    <source>
        <dbReference type="Pfam" id="PF00892"/>
    </source>
</evidence>
<name>A0ABN5H2E0_9FIRM</name>
<feature type="transmembrane region" description="Helical" evidence="6">
    <location>
        <begin position="203"/>
        <end position="222"/>
    </location>
</feature>
<feature type="domain" description="EamA" evidence="7">
    <location>
        <begin position="19"/>
        <end position="159"/>
    </location>
</feature>
<dbReference type="InterPro" id="IPR050638">
    <property type="entry name" value="AA-Vitamin_Transporters"/>
</dbReference>
<keyword evidence="5 6" id="KW-0472">Membrane</keyword>
<dbReference type="Pfam" id="PF00892">
    <property type="entry name" value="EamA"/>
    <property type="match status" value="2"/>
</dbReference>
<evidence type="ECO:0000313" key="8">
    <source>
        <dbReference type="EMBL" id="AUW94604.1"/>
    </source>
</evidence>
<dbReference type="SUPFAM" id="SSF103481">
    <property type="entry name" value="Multidrug resistance efflux transporter EmrE"/>
    <property type="match status" value="2"/>
</dbReference>
<evidence type="ECO:0000313" key="9">
    <source>
        <dbReference type="Proteomes" id="UP000325292"/>
    </source>
</evidence>
<feature type="domain" description="EamA" evidence="7">
    <location>
        <begin position="173"/>
        <end position="306"/>
    </location>
</feature>
<evidence type="ECO:0000256" key="5">
    <source>
        <dbReference type="ARBA" id="ARBA00023136"/>
    </source>
</evidence>
<dbReference type="InterPro" id="IPR037185">
    <property type="entry name" value="EmrE-like"/>
</dbReference>
<evidence type="ECO:0000256" key="6">
    <source>
        <dbReference type="SAM" id="Phobius"/>
    </source>
</evidence>
<feature type="transmembrane region" description="Helical" evidence="6">
    <location>
        <begin position="90"/>
        <end position="108"/>
    </location>
</feature>
<feature type="transmembrane region" description="Helical" evidence="6">
    <location>
        <begin position="114"/>
        <end position="134"/>
    </location>
</feature>
<keyword evidence="3 6" id="KW-0812">Transmembrane</keyword>